<feature type="domain" description="Malic enzyme N-terminal" evidence="4">
    <location>
        <begin position="75"/>
        <end position="285"/>
    </location>
</feature>
<name>A0ABP0RKR5_9DINO</name>
<keyword evidence="6" id="KW-1185">Reference proteome</keyword>
<dbReference type="Gene3D" id="3.40.50.720">
    <property type="entry name" value="NAD(P)-binding Rossmann-like Domain"/>
    <property type="match status" value="1"/>
</dbReference>
<evidence type="ECO:0000313" key="6">
    <source>
        <dbReference type="Proteomes" id="UP001642484"/>
    </source>
</evidence>
<keyword evidence="2" id="KW-0520">NAD</keyword>
<dbReference type="InterPro" id="IPR012301">
    <property type="entry name" value="Malic_N_dom"/>
</dbReference>
<dbReference type="SUPFAM" id="SSF53223">
    <property type="entry name" value="Aminoacid dehydrogenase-like, N-terminal domain"/>
    <property type="match status" value="1"/>
</dbReference>
<dbReference type="EMBL" id="CAXAMN010025995">
    <property type="protein sequence ID" value="CAK9099776.1"/>
    <property type="molecule type" value="Genomic_DNA"/>
</dbReference>
<dbReference type="Gene3D" id="3.40.50.10380">
    <property type="entry name" value="Malic enzyme, N-terminal domain"/>
    <property type="match status" value="1"/>
</dbReference>
<evidence type="ECO:0000259" key="4">
    <source>
        <dbReference type="SMART" id="SM01274"/>
    </source>
</evidence>
<evidence type="ECO:0000313" key="5">
    <source>
        <dbReference type="EMBL" id="CAK9099776.1"/>
    </source>
</evidence>
<feature type="domain" description="Malic enzyme NAD-binding" evidence="3">
    <location>
        <begin position="295"/>
        <end position="562"/>
    </location>
</feature>
<comment type="similarity">
    <text evidence="1">Belongs to the malic enzymes family.</text>
</comment>
<dbReference type="NCBIfam" id="NF010052">
    <property type="entry name" value="PRK13529.1"/>
    <property type="match status" value="1"/>
</dbReference>
<dbReference type="PANTHER" id="PTHR23406">
    <property type="entry name" value="MALIC ENZYME-RELATED"/>
    <property type="match status" value="1"/>
</dbReference>
<dbReference type="InterPro" id="IPR012302">
    <property type="entry name" value="Malic_NAD-bd"/>
</dbReference>
<gene>
    <name evidence="5" type="ORF">CCMP2556_LOCUS47195</name>
</gene>
<sequence length="611" mass="65827">MVVQINLEGRSLSLPKTVVKRGAVDWNSQAAVKGVLQILDGACQAKTVDEALAEVRGFTSLGHMIWAYAYLRMLHHKDPNLFYRTVMAEPSFLMPIVYTPTVGEACQKFGQLPLLPRGCYVSLADRGNLKAVLKEYADLMLPKDSAGKPQCQCIVFSDGGRILGLGDLGVWGMGIPIGKLDLYTVCAGFNPHKTMPVMIDAGCTDANGNAAKLTIRDHILYHGMKENRVKHTSKAGTEVNSAYYGEDSFIGEFMTAARDLFGRNCLLQFEDFNSNDAFPLLEEYREKFLTYNDDIQGTASIIVAAALGGIKLQKPECTSLLKELQGMRVLFHGAGSANLGGAQLLKAEVQMAPGSVVVTNSKGVIWSSQDGSKGTFRNDEQKAVALIGEPKGYDPTDLVSIIKHHKPDILIGAVGRAPGCFTEEVVQAMLSVQAAKPKGGRPIIFALSNPMSQAEITAEDCYKFSRGQAIFGSGTRFPPVEVQGRTRSPGQVNNFFIFPGMSFAAVCCEATKITDHLFMEAAQAVANSLDKVDIESDSVLPNTARIRDVGHNVATAVVLAAQKANLAQKPLGETWEEVAGELASLRWDPAGQSPIIQDDSAAPACAVCSFV</sequence>
<accession>A0ABP0RKR5</accession>
<evidence type="ECO:0008006" key="7">
    <source>
        <dbReference type="Google" id="ProtNLM"/>
    </source>
</evidence>
<evidence type="ECO:0000256" key="2">
    <source>
        <dbReference type="ARBA" id="ARBA00023027"/>
    </source>
</evidence>
<dbReference type="Pfam" id="PF03949">
    <property type="entry name" value="Malic_M"/>
    <property type="match status" value="1"/>
</dbReference>
<protein>
    <recommendedName>
        <fullName evidence="7">Malic enzyme</fullName>
    </recommendedName>
</protein>
<dbReference type="InterPro" id="IPR001891">
    <property type="entry name" value="Malic_OxRdtase"/>
</dbReference>
<evidence type="ECO:0000256" key="1">
    <source>
        <dbReference type="ARBA" id="ARBA00008785"/>
    </source>
</evidence>
<proteinExistence type="inferred from homology"/>
<dbReference type="SMART" id="SM01274">
    <property type="entry name" value="malic"/>
    <property type="match status" value="1"/>
</dbReference>
<dbReference type="SUPFAM" id="SSF51735">
    <property type="entry name" value="NAD(P)-binding Rossmann-fold domains"/>
    <property type="match status" value="1"/>
</dbReference>
<dbReference type="PRINTS" id="PR00072">
    <property type="entry name" value="MALOXRDTASE"/>
</dbReference>
<dbReference type="Pfam" id="PF00390">
    <property type="entry name" value="malic"/>
    <property type="match status" value="1"/>
</dbReference>
<dbReference type="InterPro" id="IPR036291">
    <property type="entry name" value="NAD(P)-bd_dom_sf"/>
</dbReference>
<dbReference type="SMART" id="SM00919">
    <property type="entry name" value="Malic_M"/>
    <property type="match status" value="1"/>
</dbReference>
<dbReference type="PIRSF" id="PIRSF000106">
    <property type="entry name" value="ME"/>
    <property type="match status" value="1"/>
</dbReference>
<comment type="caution">
    <text evidence="5">The sequence shown here is derived from an EMBL/GenBank/DDBJ whole genome shotgun (WGS) entry which is preliminary data.</text>
</comment>
<reference evidence="5 6" key="1">
    <citation type="submission" date="2024-02" db="EMBL/GenBank/DDBJ databases">
        <authorList>
            <person name="Chen Y."/>
            <person name="Shah S."/>
            <person name="Dougan E. K."/>
            <person name="Thang M."/>
            <person name="Chan C."/>
        </authorList>
    </citation>
    <scope>NUCLEOTIDE SEQUENCE [LARGE SCALE GENOMIC DNA]</scope>
</reference>
<evidence type="ECO:0000259" key="3">
    <source>
        <dbReference type="SMART" id="SM00919"/>
    </source>
</evidence>
<dbReference type="Proteomes" id="UP001642484">
    <property type="component" value="Unassembled WGS sequence"/>
</dbReference>
<dbReference type="PANTHER" id="PTHR23406:SF34">
    <property type="entry name" value="NAD-DEPENDENT MALIC ENZYME, MITOCHONDRIAL"/>
    <property type="match status" value="1"/>
</dbReference>
<organism evidence="5 6">
    <name type="scientific">Durusdinium trenchii</name>
    <dbReference type="NCBI Taxonomy" id="1381693"/>
    <lineage>
        <taxon>Eukaryota</taxon>
        <taxon>Sar</taxon>
        <taxon>Alveolata</taxon>
        <taxon>Dinophyceae</taxon>
        <taxon>Suessiales</taxon>
        <taxon>Symbiodiniaceae</taxon>
        <taxon>Durusdinium</taxon>
    </lineage>
</organism>
<dbReference type="InterPro" id="IPR037062">
    <property type="entry name" value="Malic_N_dom_sf"/>
</dbReference>
<dbReference type="InterPro" id="IPR046346">
    <property type="entry name" value="Aminoacid_DH-like_N_sf"/>
</dbReference>